<feature type="compositionally biased region" description="Basic and acidic residues" evidence="6">
    <location>
        <begin position="1506"/>
        <end position="1526"/>
    </location>
</feature>
<keyword evidence="7" id="KW-1133">Transmembrane helix</keyword>
<dbReference type="STRING" id="50429.A0A2B4REN0"/>
<feature type="transmembrane region" description="Helical" evidence="7">
    <location>
        <begin position="761"/>
        <end position="778"/>
    </location>
</feature>
<feature type="region of interest" description="Disordered" evidence="6">
    <location>
        <begin position="1466"/>
        <end position="1682"/>
    </location>
</feature>
<keyword evidence="2" id="KW-0770">Synapse</keyword>
<name>A0A2B4REN0_STYPI</name>
<feature type="domain" description="DH" evidence="10">
    <location>
        <begin position="53"/>
        <end position="238"/>
    </location>
</feature>
<feature type="region of interest" description="Disordered" evidence="6">
    <location>
        <begin position="898"/>
        <end position="933"/>
    </location>
</feature>
<dbReference type="OrthoDB" id="419441at2759"/>
<dbReference type="InterPro" id="IPR035892">
    <property type="entry name" value="C2_domain_sf"/>
</dbReference>
<sequence>MEVPSPAGLGKTVLNYLCKSFTQNAFLDISVFSSGTGSFDEKVLATMSSTERQRQNVIYELMNTEQSYMDDLSATWEVFYNPLAESGLLTEQELGTVFINWKELIWCNMKLLKAFLIRKKMSNNVAITSIGDILCEMLPRLTPYVRFCSCQLKACQLLQTKIETNPEFKQLEKSCIADPRAKGLPLSSYLLKPLQRICKYPLLIREILKFTPENHFDRGNLETALEKAEELCQQVNEGVRSQENTDRLEWLQAHVNLESIGERLFFNSTTNCLGPRKLLHSGTLWKVKSGKELKAFLFNDFLMLTRPQSSIAGSLSKRIGFESNEQDAIYDIYRKPIMLNEVIVKRNQEVNTEESVFHISHIDQTYSFRAESKSERNRWMDLMEKASTTYIETERELRQKTHRARSFRTSGIGKVTVTMVQGVDLIASDPNASIFLSSSPTTLMFVGQSDPYCVVSMGSQEHRTKVVPQTLNPKWNSQMTFTVKSLEQDVLCITVFDRDLFSPKDFLGRTEPAADKKRYEEEAARPEPRRSRYLFRHPYSRLITAYLVVFCNFLIFAEDPVSHSYRECVIDVIGEIYTFIFISFAYNGFLMLEGKYMDKMHASNRMGMENQTFMKMAAIGTWLGDFITAWMVTDMMLQGAQYAHWAPGLRSFWKKGLNRVYAFWFVFVAMTIVVSTAISTDYVNWDRINRDFVASNELARAFLASFILVMDLMIVIQDWEFPHFAGSLDIKLPGVNSDAFDVRLPSCCGGKPIDIYITGKWFNYGIIFIVMILDLNMWKNQIFYEPFAYGQYTDPEGYIYTVSDSQFLRWGNRSLLSYEYRWNQINPKTNKTYGLEDLRMNAKYKGYSLTLKGIAFVPSIFAFCVFGYFLYLFGLEENPDEVLVSRYRQDVRRQRQIRRLRKKSRKEKRMDREDVGKYGDGGDLPNPFTTNGSQSFNSLPPSPAVHRSRQEEVLDMSLFDNDVSLTDNGETLDQSEEEKPVVKKNFTYFFRHPYSRIATSYLVVFCNFLIFAEDPVSHSYTDCIIDIIGNMYGFVFSRYPPDLGFVALKVFMYLFAAGLGLFVGKYFIHKFLLCRVLKLRMFTEEGQGSWMVMFLTVLMFLFIISFIYNEFLLLGGAHFEPYVCSNNLGIENQTFMKMAAIGTWLGDFITAWMVTDMMLQEEQYPNWSPLLRAFWRRGRNRVYAFWFIAFGMSVVVATAITTDFVNWDEISRDFMPTNELSRAFLASFILVMDLMIVMQDWDFPYFDGGMDIKLPGLNTGNFHFHLPGGDIHITGKWFNYGIIFIVMILDLNMWKNQIFYEPFVYGQYTDDEDYIYTVSDRDFFVNATVETLSYAWRWSNVNPLTNETYGLEDQKMNSRYIGYTLSAKGTAFVPSLFAFAMFGILVKYFSKGGPPPKVAPSVENDTTDAAVEQHNINDKIRNDAELTSSMPQIRKSCQSVTSSESVFDANKTKHIGSFLSVDSSRNGLNARRDDLDSSRDNLESSRDFLDSSRENLNSSADYLGSSRDDLHSTRDNPENSRDDLRSSVENLAISPKGVVPGTSTRPAWSFDSPKKSPTSKKRTERSGSSDTEKTIQHPQRSNEDQDEENMVQDFIQQLSFLKLEDEDNQAASKEDASPDENNPAVEMKDDRALSFGDLFRRDPLSPSMSQLSATSSDDEDGQVGSDMEVKTRNNFLQIPRKK</sequence>
<dbReference type="Pfam" id="PF16652">
    <property type="entry name" value="PH_13"/>
    <property type="match status" value="1"/>
</dbReference>
<comment type="caution">
    <text evidence="11">The sequence shown here is derived from an EMBL/GenBank/DDBJ whole genome shotgun (WGS) entry which is preliminary data.</text>
</comment>
<evidence type="ECO:0000256" key="7">
    <source>
        <dbReference type="SAM" id="Phobius"/>
    </source>
</evidence>
<evidence type="ECO:0000313" key="12">
    <source>
        <dbReference type="Proteomes" id="UP000225706"/>
    </source>
</evidence>
<dbReference type="CDD" id="cd00160">
    <property type="entry name" value="RhoGEF"/>
    <property type="match status" value="1"/>
</dbReference>
<dbReference type="EMBL" id="LSMT01000516">
    <property type="protein sequence ID" value="PFX16824.1"/>
    <property type="molecule type" value="Genomic_DNA"/>
</dbReference>
<dbReference type="SUPFAM" id="SSF48065">
    <property type="entry name" value="DBL homology domain (DH-domain)"/>
    <property type="match status" value="1"/>
</dbReference>
<reference evidence="12" key="1">
    <citation type="journal article" date="2017" name="bioRxiv">
        <title>Comparative analysis of the genomes of Stylophora pistillata and Acropora digitifera provides evidence for extensive differences between species of corals.</title>
        <authorList>
            <person name="Voolstra C.R."/>
            <person name="Li Y."/>
            <person name="Liew Y.J."/>
            <person name="Baumgarten S."/>
            <person name="Zoccola D."/>
            <person name="Flot J.-F."/>
            <person name="Tambutte S."/>
            <person name="Allemand D."/>
            <person name="Aranda M."/>
        </authorList>
    </citation>
    <scope>NUCLEOTIDE SEQUENCE [LARGE SCALE GENOMIC DNA]</scope>
</reference>
<feature type="transmembrane region" description="Helical" evidence="7">
    <location>
        <begin position="660"/>
        <end position="678"/>
    </location>
</feature>
<dbReference type="Proteomes" id="UP000225706">
    <property type="component" value="Unassembled WGS sequence"/>
</dbReference>
<dbReference type="InterPro" id="IPR001331">
    <property type="entry name" value="GDS_CDC24_CS"/>
</dbReference>
<evidence type="ECO:0000259" key="8">
    <source>
        <dbReference type="PROSITE" id="PS50003"/>
    </source>
</evidence>
<feature type="compositionally biased region" description="Basic residues" evidence="6">
    <location>
        <begin position="898"/>
        <end position="907"/>
    </location>
</feature>
<dbReference type="SUPFAM" id="SSF50729">
    <property type="entry name" value="PH domain-like"/>
    <property type="match status" value="1"/>
</dbReference>
<proteinExistence type="predicted"/>
<feature type="compositionally biased region" description="Basic and acidic residues" evidence="6">
    <location>
        <begin position="908"/>
        <end position="917"/>
    </location>
</feature>
<feature type="transmembrane region" description="Helical" evidence="7">
    <location>
        <begin position="1089"/>
        <end position="1108"/>
    </location>
</feature>
<comment type="subcellular location">
    <subcellularLocation>
        <location evidence="1">Cell projection</location>
    </subcellularLocation>
    <subcellularLocation>
        <location evidence="4">Synapse</location>
    </subcellularLocation>
</comment>
<dbReference type="Gene3D" id="2.30.29.30">
    <property type="entry name" value="Pleckstrin-homology domain (PH domain)/Phosphotyrosine-binding domain (PTB)"/>
    <property type="match status" value="1"/>
</dbReference>
<dbReference type="InterPro" id="IPR000008">
    <property type="entry name" value="C2_dom"/>
</dbReference>
<feature type="transmembrane region" description="Helical" evidence="7">
    <location>
        <begin position="1220"/>
        <end position="1238"/>
    </location>
</feature>
<feature type="transmembrane region" description="Helical" evidence="7">
    <location>
        <begin position="1371"/>
        <end position="1389"/>
    </location>
</feature>
<feature type="transmembrane region" description="Helical" evidence="7">
    <location>
        <begin position="849"/>
        <end position="873"/>
    </location>
</feature>
<keyword evidence="12" id="KW-1185">Reference proteome</keyword>
<evidence type="ECO:0000256" key="3">
    <source>
        <dbReference type="ARBA" id="ARBA00023273"/>
    </source>
</evidence>
<dbReference type="GO" id="GO:0042995">
    <property type="term" value="C:cell projection"/>
    <property type="evidence" value="ECO:0007669"/>
    <property type="project" value="UniProtKB-SubCell"/>
</dbReference>
<feature type="transmembrane region" description="Helical" evidence="7">
    <location>
        <begin position="994"/>
        <end position="1012"/>
    </location>
</feature>
<feature type="transmembrane region" description="Helical" evidence="7">
    <location>
        <begin position="1277"/>
        <end position="1294"/>
    </location>
</feature>
<evidence type="ECO:0000256" key="2">
    <source>
        <dbReference type="ARBA" id="ARBA00023018"/>
    </source>
</evidence>
<dbReference type="PANTHER" id="PTHR31226">
    <property type="entry name" value="TRANSMEMBRANE PROTEIN 117"/>
    <property type="match status" value="1"/>
</dbReference>
<dbReference type="PROSITE" id="PS50004">
    <property type="entry name" value="C2"/>
    <property type="match status" value="1"/>
</dbReference>
<keyword evidence="3" id="KW-0966">Cell projection</keyword>
<feature type="coiled-coil region" evidence="5">
    <location>
        <begin position="218"/>
        <end position="245"/>
    </location>
</feature>
<feature type="transmembrane region" description="Helical" evidence="7">
    <location>
        <begin position="1045"/>
        <end position="1068"/>
    </location>
</feature>
<dbReference type="InterPro" id="IPR000219">
    <property type="entry name" value="DH_dom"/>
</dbReference>
<feature type="compositionally biased region" description="Basic and acidic residues" evidence="6">
    <location>
        <begin position="1564"/>
        <end position="1583"/>
    </location>
</feature>
<organism evidence="11 12">
    <name type="scientific">Stylophora pistillata</name>
    <name type="common">Smooth cauliflower coral</name>
    <dbReference type="NCBI Taxonomy" id="50429"/>
    <lineage>
        <taxon>Eukaryota</taxon>
        <taxon>Metazoa</taxon>
        <taxon>Cnidaria</taxon>
        <taxon>Anthozoa</taxon>
        <taxon>Hexacorallia</taxon>
        <taxon>Scleractinia</taxon>
        <taxon>Astrocoeniina</taxon>
        <taxon>Pocilloporidae</taxon>
        <taxon>Stylophora</taxon>
    </lineage>
</organism>
<dbReference type="Gene3D" id="2.60.40.150">
    <property type="entry name" value="C2 domain"/>
    <property type="match status" value="1"/>
</dbReference>
<keyword evidence="5" id="KW-0175">Coiled coil</keyword>
<dbReference type="SMART" id="SM00325">
    <property type="entry name" value="RhoGEF"/>
    <property type="match status" value="1"/>
</dbReference>
<feature type="compositionally biased region" description="Basic and acidic residues" evidence="6">
    <location>
        <begin position="1470"/>
        <end position="1493"/>
    </location>
</feature>
<dbReference type="Pfam" id="PF00621">
    <property type="entry name" value="RhoGEF"/>
    <property type="match status" value="1"/>
</dbReference>
<dbReference type="GO" id="GO:0005085">
    <property type="term" value="F:guanyl-nucleotide exchange factor activity"/>
    <property type="evidence" value="ECO:0007669"/>
    <property type="project" value="InterPro"/>
</dbReference>
<feature type="compositionally biased region" description="Basic and acidic residues" evidence="6">
    <location>
        <begin position="1626"/>
        <end position="1643"/>
    </location>
</feature>
<dbReference type="GO" id="GO:0070059">
    <property type="term" value="P:intrinsic apoptotic signaling pathway in response to endoplasmic reticulum stress"/>
    <property type="evidence" value="ECO:0007669"/>
    <property type="project" value="TreeGrafter"/>
</dbReference>
<dbReference type="SMART" id="SM00239">
    <property type="entry name" value="C2"/>
    <property type="match status" value="1"/>
</dbReference>
<dbReference type="Pfam" id="PF15113">
    <property type="entry name" value="TMEM117"/>
    <property type="match status" value="2"/>
</dbReference>
<feature type="transmembrane region" description="Helical" evidence="7">
    <location>
        <begin position="698"/>
        <end position="716"/>
    </location>
</feature>
<dbReference type="InterPro" id="IPR035899">
    <property type="entry name" value="DBL_dom_sf"/>
</dbReference>
<dbReference type="SUPFAM" id="SSF49562">
    <property type="entry name" value="C2 domain (Calcium/lipid-binding domain, CaLB)"/>
    <property type="match status" value="1"/>
</dbReference>
<accession>A0A2B4REN0</accession>
<evidence type="ECO:0000256" key="5">
    <source>
        <dbReference type="SAM" id="Coils"/>
    </source>
</evidence>
<dbReference type="PANTHER" id="PTHR31226:SF1">
    <property type="entry name" value="TRANSMEMBRANE PROTEIN 117"/>
    <property type="match status" value="1"/>
</dbReference>
<evidence type="ECO:0000313" key="11">
    <source>
        <dbReference type="EMBL" id="PFX16824.1"/>
    </source>
</evidence>
<gene>
    <name evidence="11" type="primary">Itsn1</name>
    <name evidence="11" type="ORF">AWC38_SpisGene18880</name>
</gene>
<dbReference type="PROSITE" id="PS00741">
    <property type="entry name" value="DH_1"/>
    <property type="match status" value="1"/>
</dbReference>
<feature type="transmembrane region" description="Helical" evidence="7">
    <location>
        <begin position="1182"/>
        <end position="1200"/>
    </location>
</feature>
<feature type="transmembrane region" description="Helical" evidence="7">
    <location>
        <begin position="539"/>
        <end position="557"/>
    </location>
</feature>
<feature type="domain" description="C2" evidence="9">
    <location>
        <begin position="393"/>
        <end position="529"/>
    </location>
</feature>
<keyword evidence="7" id="KW-0812">Transmembrane</keyword>
<dbReference type="PROSITE" id="PS50003">
    <property type="entry name" value="PH_DOMAIN"/>
    <property type="match status" value="1"/>
</dbReference>
<evidence type="ECO:0000259" key="9">
    <source>
        <dbReference type="PROSITE" id="PS50004"/>
    </source>
</evidence>
<dbReference type="Gene3D" id="1.20.900.10">
    <property type="entry name" value="Dbl homology (DH) domain"/>
    <property type="match status" value="1"/>
</dbReference>
<feature type="transmembrane region" description="Helical" evidence="7">
    <location>
        <begin position="613"/>
        <end position="632"/>
    </location>
</feature>
<dbReference type="SMART" id="SM00233">
    <property type="entry name" value="PH"/>
    <property type="match status" value="1"/>
</dbReference>
<dbReference type="InterPro" id="IPR001849">
    <property type="entry name" value="PH_domain"/>
</dbReference>
<evidence type="ECO:0000256" key="1">
    <source>
        <dbReference type="ARBA" id="ARBA00004316"/>
    </source>
</evidence>
<feature type="domain" description="PH" evidence="8">
    <location>
        <begin position="277"/>
        <end position="388"/>
    </location>
</feature>
<protein>
    <submittedName>
        <fullName evidence="11">Intersectin-1</fullName>
    </submittedName>
</protein>
<dbReference type="InterPro" id="IPR029370">
    <property type="entry name" value="TMEM117"/>
</dbReference>
<evidence type="ECO:0000256" key="6">
    <source>
        <dbReference type="SAM" id="MobiDB-lite"/>
    </source>
</evidence>
<keyword evidence="7" id="KW-0472">Membrane</keyword>
<dbReference type="GO" id="GO:0045202">
    <property type="term" value="C:synapse"/>
    <property type="evidence" value="ECO:0007669"/>
    <property type="project" value="UniProtKB-SubCell"/>
</dbReference>
<evidence type="ECO:0000256" key="4">
    <source>
        <dbReference type="ARBA" id="ARBA00034103"/>
    </source>
</evidence>
<dbReference type="Pfam" id="PF00168">
    <property type="entry name" value="C2"/>
    <property type="match status" value="1"/>
</dbReference>
<feature type="compositionally biased region" description="Polar residues" evidence="6">
    <location>
        <begin position="1646"/>
        <end position="1655"/>
    </location>
</feature>
<evidence type="ECO:0000259" key="10">
    <source>
        <dbReference type="PROSITE" id="PS50010"/>
    </source>
</evidence>
<dbReference type="PROSITE" id="PS50010">
    <property type="entry name" value="DH_2"/>
    <property type="match status" value="1"/>
</dbReference>
<feature type="transmembrane region" description="Helical" evidence="7">
    <location>
        <begin position="569"/>
        <end position="592"/>
    </location>
</feature>
<dbReference type="InterPro" id="IPR011993">
    <property type="entry name" value="PH-like_dom_sf"/>
</dbReference>